<evidence type="ECO:0000313" key="4">
    <source>
        <dbReference type="Proteomes" id="UP000245708"/>
    </source>
</evidence>
<comment type="similarity">
    <text evidence="1">Belongs to the FliN/MopA/SpaO family.</text>
</comment>
<protein>
    <submittedName>
        <fullName evidence="3">Flagellar motor switch protein FliN/FliY</fullName>
    </submittedName>
</protein>
<dbReference type="PRINTS" id="PR00956">
    <property type="entry name" value="FLGMOTORFLIN"/>
</dbReference>
<feature type="domain" description="Flagellar motor switch protein FliN-like C-terminal" evidence="2">
    <location>
        <begin position="12"/>
        <end position="85"/>
    </location>
</feature>
<dbReference type="GO" id="GO:0003774">
    <property type="term" value="F:cytoskeletal motor activity"/>
    <property type="evidence" value="ECO:0007669"/>
    <property type="project" value="InterPro"/>
</dbReference>
<name>A0A316GFW3_9RHOB</name>
<comment type="caution">
    <text evidence="3">The sequence shown here is derived from an EMBL/GenBank/DDBJ whole genome shotgun (WGS) entry which is preliminary data.</text>
</comment>
<keyword evidence="3" id="KW-0966">Cell projection</keyword>
<dbReference type="InterPro" id="IPR036429">
    <property type="entry name" value="SpoA-like_sf"/>
</dbReference>
<dbReference type="EMBL" id="QGGW01000006">
    <property type="protein sequence ID" value="PWK59815.1"/>
    <property type="molecule type" value="Genomic_DNA"/>
</dbReference>
<sequence length="93" mass="9955">MSDPQSLLRAAALQAVPIEIRVSVGRARPLLREVMDLAPEAVLTLDSRIDDPVALYVGDRMIAEGELVELDGDRSGQLAVRIIRLAEVGHAGG</sequence>
<dbReference type="GO" id="GO:0006935">
    <property type="term" value="P:chemotaxis"/>
    <property type="evidence" value="ECO:0007669"/>
    <property type="project" value="InterPro"/>
</dbReference>
<dbReference type="GO" id="GO:0009425">
    <property type="term" value="C:bacterial-type flagellum basal body"/>
    <property type="evidence" value="ECO:0007669"/>
    <property type="project" value="InterPro"/>
</dbReference>
<dbReference type="InterPro" id="IPR001543">
    <property type="entry name" value="FliN-like_C"/>
</dbReference>
<dbReference type="InterPro" id="IPR001172">
    <property type="entry name" value="FliN_T3SS_HrcQb"/>
</dbReference>
<evidence type="ECO:0000256" key="1">
    <source>
        <dbReference type="ARBA" id="ARBA00009226"/>
    </source>
</evidence>
<keyword evidence="3" id="KW-0969">Cilium</keyword>
<dbReference type="AlphaFoldDB" id="A0A316GFW3"/>
<dbReference type="GO" id="GO:0071973">
    <property type="term" value="P:bacterial-type flagellum-dependent cell motility"/>
    <property type="evidence" value="ECO:0007669"/>
    <property type="project" value="InterPro"/>
</dbReference>
<dbReference type="Gene3D" id="2.30.330.10">
    <property type="entry name" value="SpoA-like"/>
    <property type="match status" value="1"/>
</dbReference>
<dbReference type="SUPFAM" id="SSF101801">
    <property type="entry name" value="Surface presentation of antigens (SPOA)"/>
    <property type="match status" value="1"/>
</dbReference>
<dbReference type="Proteomes" id="UP000245708">
    <property type="component" value="Unassembled WGS sequence"/>
</dbReference>
<accession>A0A316GFW3</accession>
<evidence type="ECO:0000259" key="2">
    <source>
        <dbReference type="Pfam" id="PF01052"/>
    </source>
</evidence>
<evidence type="ECO:0000313" key="3">
    <source>
        <dbReference type="EMBL" id="PWK59815.1"/>
    </source>
</evidence>
<dbReference type="OrthoDB" id="9790303at2"/>
<reference evidence="3 4" key="1">
    <citation type="submission" date="2018-05" db="EMBL/GenBank/DDBJ databases">
        <title>Genomic Encyclopedia of Type Strains, Phase IV (KMG-IV): sequencing the most valuable type-strain genomes for metagenomic binning, comparative biology and taxonomic classification.</title>
        <authorList>
            <person name="Goeker M."/>
        </authorList>
    </citation>
    <scope>NUCLEOTIDE SEQUENCE [LARGE SCALE GENOMIC DNA]</scope>
    <source>
        <strain evidence="3 4">DSM 16097</strain>
    </source>
</reference>
<keyword evidence="3" id="KW-0282">Flagellum</keyword>
<keyword evidence="4" id="KW-1185">Reference proteome</keyword>
<proteinExistence type="inferred from homology"/>
<dbReference type="RefSeq" id="WP_109668879.1">
    <property type="nucleotide sequence ID" value="NZ_QGGW01000006.1"/>
</dbReference>
<organism evidence="3 4">
    <name type="scientific">Roseicyclus mahoneyensis</name>
    <dbReference type="NCBI Taxonomy" id="164332"/>
    <lineage>
        <taxon>Bacteria</taxon>
        <taxon>Pseudomonadati</taxon>
        <taxon>Pseudomonadota</taxon>
        <taxon>Alphaproteobacteria</taxon>
        <taxon>Rhodobacterales</taxon>
        <taxon>Roseobacteraceae</taxon>
        <taxon>Roseicyclus</taxon>
    </lineage>
</organism>
<gene>
    <name evidence="3" type="ORF">C7455_106101</name>
</gene>
<dbReference type="Pfam" id="PF01052">
    <property type="entry name" value="FliMN_C"/>
    <property type="match status" value="1"/>
</dbReference>